<dbReference type="AlphaFoldDB" id="A0AAD3DCC5"/>
<dbReference type="Proteomes" id="UP001054902">
    <property type="component" value="Unassembled WGS sequence"/>
</dbReference>
<dbReference type="EMBL" id="BLLK01000069">
    <property type="protein sequence ID" value="GFH60370.1"/>
    <property type="molecule type" value="Genomic_DNA"/>
</dbReference>
<comment type="caution">
    <text evidence="3">The sequence shown here is derived from an EMBL/GenBank/DDBJ whole genome shotgun (WGS) entry which is preliminary data.</text>
</comment>
<feature type="region of interest" description="Disordered" evidence="1">
    <location>
        <begin position="151"/>
        <end position="180"/>
    </location>
</feature>
<reference evidence="3 4" key="1">
    <citation type="journal article" date="2021" name="Sci. Rep.">
        <title>The genome of the diatom Chaetoceros tenuissimus carries an ancient integrated fragment of an extant virus.</title>
        <authorList>
            <person name="Hongo Y."/>
            <person name="Kimura K."/>
            <person name="Takaki Y."/>
            <person name="Yoshida Y."/>
            <person name="Baba S."/>
            <person name="Kobayashi G."/>
            <person name="Nagasaki K."/>
            <person name="Hano T."/>
            <person name="Tomaru Y."/>
        </authorList>
    </citation>
    <scope>NUCLEOTIDE SEQUENCE [LARGE SCALE GENOMIC DNA]</scope>
    <source>
        <strain evidence="3 4">NIES-3715</strain>
    </source>
</reference>
<dbReference type="InterPro" id="IPR049227">
    <property type="entry name" value="DUF6824"/>
</dbReference>
<gene>
    <name evidence="3" type="ORF">CTEN210_16846</name>
</gene>
<evidence type="ECO:0000256" key="1">
    <source>
        <dbReference type="SAM" id="MobiDB-lite"/>
    </source>
</evidence>
<evidence type="ECO:0000313" key="4">
    <source>
        <dbReference type="Proteomes" id="UP001054902"/>
    </source>
</evidence>
<sequence length="544" mass="62531">MSNLILNPHHHDVLSGRGNNINYHPGNQYFRNLVKALRLEYVKTPKPEKIFFGKLVVQHIQSLKPAGRFLQKDKDSGAYYELDDKKALDKTRQALREGAPELEKKIKAGEIIVPDFEVHTLIIERSQEVYKQTFPHGAVAPYHSQSSMSQYQSYSSQSYQSSNNTFTQPPPPLPEQAMNNGISPNQMPQINQDVHYNNYDQVQPQDYNVEQFHHPTIKERRQSILKYVEDFLPEGIDVEEPTDKMCAQEQYQSSNQSSFNDSASDNRRSTFIARGYECNNLEHTVEQLDNDPRGNYFHSFTTGKKVPLRESFLHTMDVPNMNENNEWMQSNNARLEQMSRDKMSRRRSTFVQMMKDLNPLEYDGDNDSDSDTFDERIDKILSRFSQKGGSNVDSMSISNMDSFAMDSLRMSLDDVDVSNHMKRMSVKLNGATRRSTRMSLALRQSLFSLDEDDKDMPQSNSVYIPDIFDSKRNRRGDTIVESSSQLLSAVYGKKEIEETVKKEPERAEFLLNSLVMSNSDADELMSSIREDIFSSNNGDTGFEV</sequence>
<accession>A0AAD3DCC5</accession>
<keyword evidence="4" id="KW-1185">Reference proteome</keyword>
<evidence type="ECO:0000313" key="3">
    <source>
        <dbReference type="EMBL" id="GFH60370.1"/>
    </source>
</evidence>
<evidence type="ECO:0000259" key="2">
    <source>
        <dbReference type="Pfam" id="PF20710"/>
    </source>
</evidence>
<name>A0AAD3DCC5_9STRA</name>
<feature type="domain" description="DUF6824" evidence="2">
    <location>
        <begin position="12"/>
        <end position="97"/>
    </location>
</feature>
<dbReference type="Pfam" id="PF20710">
    <property type="entry name" value="DUF6824"/>
    <property type="match status" value="1"/>
</dbReference>
<proteinExistence type="predicted"/>
<organism evidence="3 4">
    <name type="scientific">Chaetoceros tenuissimus</name>
    <dbReference type="NCBI Taxonomy" id="426638"/>
    <lineage>
        <taxon>Eukaryota</taxon>
        <taxon>Sar</taxon>
        <taxon>Stramenopiles</taxon>
        <taxon>Ochrophyta</taxon>
        <taxon>Bacillariophyta</taxon>
        <taxon>Coscinodiscophyceae</taxon>
        <taxon>Chaetocerotophycidae</taxon>
        <taxon>Chaetocerotales</taxon>
        <taxon>Chaetocerotaceae</taxon>
        <taxon>Chaetoceros</taxon>
    </lineage>
</organism>
<protein>
    <recommendedName>
        <fullName evidence="2">DUF6824 domain-containing protein</fullName>
    </recommendedName>
</protein>
<feature type="compositionally biased region" description="Low complexity" evidence="1">
    <location>
        <begin position="151"/>
        <end position="162"/>
    </location>
</feature>